<accession>A0A1V1NSE5</accession>
<feature type="non-terminal residue" evidence="1">
    <location>
        <position position="165"/>
    </location>
</feature>
<dbReference type="PROSITE" id="PS51257">
    <property type="entry name" value="PROKAR_LIPOPROTEIN"/>
    <property type="match status" value="1"/>
</dbReference>
<organism evidence="1 2">
    <name type="scientific">Candidatus Magnetoglobus multicellularis str. Araruama</name>
    <dbReference type="NCBI Taxonomy" id="890399"/>
    <lineage>
        <taxon>Bacteria</taxon>
        <taxon>Pseudomonadati</taxon>
        <taxon>Thermodesulfobacteriota</taxon>
        <taxon>Desulfobacteria</taxon>
        <taxon>Desulfobacterales</taxon>
        <taxon>Desulfobacteraceae</taxon>
        <taxon>Candidatus Magnetoglobus</taxon>
    </lineage>
</organism>
<evidence type="ECO:0000313" key="1">
    <source>
        <dbReference type="EMBL" id="ETR65478.1"/>
    </source>
</evidence>
<sequence length="165" mass="19084">MNIKPMAVICFLCVVLLWGACSSKFPDKQTLMDDLQKGLNWKPLKDSLSLENIFELVDLRITKSSVTCDEECECVLSFKGKVRTLETFYYSSQYKGAYYEIPEWGLGNKQAWLRANRGRYCDFAGQAFYDLFDTGWKIRQFDAPILNSNKETMAKFIPKIVLKDK</sequence>
<evidence type="ECO:0008006" key="3">
    <source>
        <dbReference type="Google" id="ProtNLM"/>
    </source>
</evidence>
<protein>
    <recommendedName>
        <fullName evidence="3">Lipoprotein</fullName>
    </recommendedName>
</protein>
<dbReference type="AlphaFoldDB" id="A0A1V1NSE5"/>
<evidence type="ECO:0000313" key="2">
    <source>
        <dbReference type="Proteomes" id="UP000189670"/>
    </source>
</evidence>
<reference evidence="2" key="1">
    <citation type="submission" date="2012-11" db="EMBL/GenBank/DDBJ databases">
        <authorList>
            <person name="Lucero-Rivera Y.E."/>
            <person name="Tovar-Ramirez D."/>
        </authorList>
    </citation>
    <scope>NUCLEOTIDE SEQUENCE [LARGE SCALE GENOMIC DNA]</scope>
    <source>
        <strain evidence="2">Araruama</strain>
    </source>
</reference>
<gene>
    <name evidence="1" type="ORF">OMM_14187</name>
</gene>
<proteinExistence type="predicted"/>
<dbReference type="Proteomes" id="UP000189670">
    <property type="component" value="Unassembled WGS sequence"/>
</dbReference>
<dbReference type="EMBL" id="ATBP01002782">
    <property type="protein sequence ID" value="ETR65478.1"/>
    <property type="molecule type" value="Genomic_DNA"/>
</dbReference>
<comment type="caution">
    <text evidence="1">The sequence shown here is derived from an EMBL/GenBank/DDBJ whole genome shotgun (WGS) entry which is preliminary data.</text>
</comment>
<name>A0A1V1NSE5_9BACT</name>